<evidence type="ECO:0000313" key="4">
    <source>
        <dbReference type="Proteomes" id="UP001055102"/>
    </source>
</evidence>
<reference evidence="3" key="1">
    <citation type="journal article" date="2021" name="Front. Microbiol.">
        <title>Comprehensive Comparative Genomics and Phenotyping of Methylobacterium Species.</title>
        <authorList>
            <person name="Alessa O."/>
            <person name="Ogura Y."/>
            <person name="Fujitani Y."/>
            <person name="Takami H."/>
            <person name="Hayashi T."/>
            <person name="Sahin N."/>
            <person name="Tani A."/>
        </authorList>
    </citation>
    <scope>NUCLEOTIDE SEQUENCE</scope>
    <source>
        <strain evidence="3">LMG 23639</strain>
    </source>
</reference>
<keyword evidence="4" id="KW-1185">Reference proteome</keyword>
<protein>
    <recommendedName>
        <fullName evidence="5">Porin</fullName>
    </recommendedName>
</protein>
<sequence length="85" mass="8789">MRAYPAAIGLALLMGLGGSAGAAERPVSRLCPEDAPEGVRLPPRPGCRDEALRAAPRDGEGFVDLGNGTHLRVGGRTRLDVGNGR</sequence>
<organism evidence="3 4">
    <name type="scientific">Methylobacterium jeotgali</name>
    <dbReference type="NCBI Taxonomy" id="381630"/>
    <lineage>
        <taxon>Bacteria</taxon>
        <taxon>Pseudomonadati</taxon>
        <taxon>Pseudomonadota</taxon>
        <taxon>Alphaproteobacteria</taxon>
        <taxon>Hyphomicrobiales</taxon>
        <taxon>Methylobacteriaceae</taxon>
        <taxon>Methylobacterium</taxon>
    </lineage>
</organism>
<feature type="signal peptide" evidence="2">
    <location>
        <begin position="1"/>
        <end position="22"/>
    </location>
</feature>
<evidence type="ECO:0000313" key="3">
    <source>
        <dbReference type="EMBL" id="GJE07709.1"/>
    </source>
</evidence>
<reference evidence="3" key="2">
    <citation type="submission" date="2021-08" db="EMBL/GenBank/DDBJ databases">
        <authorList>
            <person name="Tani A."/>
            <person name="Ola A."/>
            <person name="Ogura Y."/>
            <person name="Katsura K."/>
            <person name="Hayashi T."/>
        </authorList>
    </citation>
    <scope>NUCLEOTIDE SEQUENCE</scope>
    <source>
        <strain evidence="3">LMG 23639</strain>
    </source>
</reference>
<gene>
    <name evidence="3" type="ORF">AOPFMNJM_3039</name>
</gene>
<dbReference type="RefSeq" id="WP_238277044.1">
    <property type="nucleotide sequence ID" value="NZ_BPQR01000051.1"/>
</dbReference>
<evidence type="ECO:0000256" key="1">
    <source>
        <dbReference type="SAM" id="MobiDB-lite"/>
    </source>
</evidence>
<feature type="chain" id="PRO_5047400877" description="Porin" evidence="2">
    <location>
        <begin position="23"/>
        <end position="85"/>
    </location>
</feature>
<evidence type="ECO:0008006" key="5">
    <source>
        <dbReference type="Google" id="ProtNLM"/>
    </source>
</evidence>
<accession>A0ABQ4SWY2</accession>
<feature type="region of interest" description="Disordered" evidence="1">
    <location>
        <begin position="32"/>
        <end position="51"/>
    </location>
</feature>
<comment type="caution">
    <text evidence="3">The sequence shown here is derived from an EMBL/GenBank/DDBJ whole genome shotgun (WGS) entry which is preliminary data.</text>
</comment>
<dbReference type="EMBL" id="BPQR01000051">
    <property type="protein sequence ID" value="GJE07709.1"/>
    <property type="molecule type" value="Genomic_DNA"/>
</dbReference>
<proteinExistence type="predicted"/>
<evidence type="ECO:0000256" key="2">
    <source>
        <dbReference type="SAM" id="SignalP"/>
    </source>
</evidence>
<dbReference type="Proteomes" id="UP001055102">
    <property type="component" value="Unassembled WGS sequence"/>
</dbReference>
<name>A0ABQ4SWY2_9HYPH</name>
<keyword evidence="2" id="KW-0732">Signal</keyword>